<evidence type="ECO:0000259" key="8">
    <source>
        <dbReference type="PROSITE" id="PS50929"/>
    </source>
</evidence>
<evidence type="ECO:0000256" key="3">
    <source>
        <dbReference type="ARBA" id="ARBA00022989"/>
    </source>
</evidence>
<feature type="transmembrane region" description="Helical" evidence="6">
    <location>
        <begin position="49"/>
        <end position="67"/>
    </location>
</feature>
<feature type="region of interest" description="Disordered" evidence="5">
    <location>
        <begin position="1"/>
        <end position="29"/>
    </location>
</feature>
<keyword evidence="4 6" id="KW-0472">Membrane</keyword>
<dbReference type="Pfam" id="PF00664">
    <property type="entry name" value="ABC_membrane"/>
    <property type="match status" value="1"/>
</dbReference>
<evidence type="ECO:0000313" key="9">
    <source>
        <dbReference type="EMBL" id="MBW3091702.1"/>
    </source>
</evidence>
<evidence type="ECO:0000259" key="7">
    <source>
        <dbReference type="PROSITE" id="PS50893"/>
    </source>
</evidence>
<gene>
    <name evidence="9" type="ORF">KIH79_01780</name>
</gene>
<accession>A0ABS6WEG8</accession>
<keyword evidence="2 6" id="KW-0812">Transmembrane</keyword>
<keyword evidence="9" id="KW-0547">Nucleotide-binding</keyword>
<dbReference type="PROSITE" id="PS00211">
    <property type="entry name" value="ABC_TRANSPORTER_1"/>
    <property type="match status" value="1"/>
</dbReference>
<keyword evidence="3 6" id="KW-1133">Transmembrane helix</keyword>
<dbReference type="PROSITE" id="PS50929">
    <property type="entry name" value="ABC_TM1F"/>
    <property type="match status" value="1"/>
</dbReference>
<evidence type="ECO:0000256" key="4">
    <source>
        <dbReference type="ARBA" id="ARBA00023136"/>
    </source>
</evidence>
<feature type="transmembrane region" description="Helical" evidence="6">
    <location>
        <begin position="154"/>
        <end position="177"/>
    </location>
</feature>
<feature type="transmembrane region" description="Helical" evidence="6">
    <location>
        <begin position="265"/>
        <end position="288"/>
    </location>
</feature>
<dbReference type="Pfam" id="PF00005">
    <property type="entry name" value="ABC_tran"/>
    <property type="match status" value="1"/>
</dbReference>
<dbReference type="InterPro" id="IPR003593">
    <property type="entry name" value="AAA+_ATPase"/>
</dbReference>
<keyword evidence="9" id="KW-0067">ATP-binding</keyword>
<dbReference type="SMART" id="SM00382">
    <property type="entry name" value="AAA"/>
    <property type="match status" value="1"/>
</dbReference>
<dbReference type="GO" id="GO:0005524">
    <property type="term" value="F:ATP binding"/>
    <property type="evidence" value="ECO:0007669"/>
    <property type="project" value="UniProtKB-KW"/>
</dbReference>
<evidence type="ECO:0000256" key="1">
    <source>
        <dbReference type="ARBA" id="ARBA00004141"/>
    </source>
</evidence>
<organism evidence="9 10">
    <name type="scientific">Bifidobacterium miconis</name>
    <dbReference type="NCBI Taxonomy" id="2834435"/>
    <lineage>
        <taxon>Bacteria</taxon>
        <taxon>Bacillati</taxon>
        <taxon>Actinomycetota</taxon>
        <taxon>Actinomycetes</taxon>
        <taxon>Bifidobacteriales</taxon>
        <taxon>Bifidobacteriaceae</taxon>
        <taxon>Bifidobacterium</taxon>
    </lineage>
</organism>
<dbReference type="CDD" id="cd03228">
    <property type="entry name" value="ABCC_MRP_Like"/>
    <property type="match status" value="1"/>
</dbReference>
<keyword evidence="10" id="KW-1185">Reference proteome</keyword>
<feature type="transmembrane region" description="Helical" evidence="6">
    <location>
        <begin position="88"/>
        <end position="112"/>
    </location>
</feature>
<dbReference type="PROSITE" id="PS50893">
    <property type="entry name" value="ABC_TRANSPORTER_2"/>
    <property type="match status" value="1"/>
</dbReference>
<comment type="caution">
    <text evidence="9">The sequence shown here is derived from an EMBL/GenBank/DDBJ whole genome shotgun (WGS) entry which is preliminary data.</text>
</comment>
<dbReference type="PANTHER" id="PTHR43394:SF1">
    <property type="entry name" value="ATP-BINDING CASSETTE SUB-FAMILY B MEMBER 10, MITOCHONDRIAL"/>
    <property type="match status" value="1"/>
</dbReference>
<comment type="subcellular location">
    <subcellularLocation>
        <location evidence="1">Membrane</location>
        <topology evidence="1">Multi-pass membrane protein</topology>
    </subcellularLocation>
</comment>
<evidence type="ECO:0000256" key="5">
    <source>
        <dbReference type="SAM" id="MobiDB-lite"/>
    </source>
</evidence>
<dbReference type="RefSeq" id="WP_219057817.1">
    <property type="nucleotide sequence ID" value="NZ_JAHBBH010000003.1"/>
</dbReference>
<evidence type="ECO:0000256" key="6">
    <source>
        <dbReference type="SAM" id="Phobius"/>
    </source>
</evidence>
<sequence>MTTTATATLPGNAVPGGNTAGIGTGASPNGRKRKGLWRQFLSFYRTLRIPWWLYAISFVIGIVYGDLTVRVSSYSVQLYNGKLDNGIIIGYVALAVGNSILALAQGMTSAYAEQRTTRNARNLVWGRILRLPLRVSEQDNPSSYVSGVTTSVTWAGYAITSTITLASSLYAFGKAFIVLFRYNARLTGFLLLLVPVFILLFVLGGRLFFAAAKRYYDGTKATTEFFSEHLANIRYVKAQNAVRDETAQGDAAIDVKYRAGLFMGLIYAVIVPINTLYGTISSIAVAVFGSGMIRRRELPHDGINVFSTYLGNVNTQLQQIVVQYQAIKGAQGGLKHSGDIMSLPVEPIGTGESGDAEASAVGSATSIVTPDAAGKTEASATVDGDLVVDDVTYAYPDGRLALSDVSLVIPHGKRTAIVGGNGAGKSTLLKLLLRLYEPTSGSIGLRDGKADATGETGSSAAVPAAGIPLDRYRAAFGYAPQHPYIFAGTVGQNLAYGLDRDESADSDEPLRQAADLARVPSFPDGLGTMLNEGGSNVSGGEAQRIALGRAVAGAPRFLLLDEATSAVDHETAARILADLDAHKDRWTIVQVTHDPSQARSADYVVVLNGGTVEAAGTPDEVARISPYYRRFAA</sequence>
<dbReference type="InterPro" id="IPR011527">
    <property type="entry name" value="ABC1_TM_dom"/>
</dbReference>
<name>A0ABS6WEG8_9BIFI</name>
<dbReference type="InterPro" id="IPR017871">
    <property type="entry name" value="ABC_transporter-like_CS"/>
</dbReference>
<protein>
    <submittedName>
        <fullName evidence="9">ABC transporter ATP-binding protein</fullName>
    </submittedName>
</protein>
<reference evidence="9 10" key="1">
    <citation type="submission" date="2021-05" db="EMBL/GenBank/DDBJ databases">
        <title>Phylogenetic classification of ten novel species belonging to the genus Bifidobacterium comprising B. colchicus sp. nov., B. abeli sp. nov., B. bicoloris sp. nov., B. guerezis sp. nov., B. rosaliae sp. nov., B. santillanensis sp. nov., B. argentati sp. nov., B. amazzoni sp. nov., B. pluviali sp. nov., and B. pinnaculum sp. nov.</title>
        <authorList>
            <person name="Lugli G.A."/>
            <person name="Ruiz Garcia L."/>
            <person name="Margolles A."/>
            <person name="Ventura M."/>
        </authorList>
    </citation>
    <scope>NUCLEOTIDE SEQUENCE [LARGE SCALE GENOMIC DNA]</scope>
    <source>
        <strain evidence="9 10">82T10</strain>
    </source>
</reference>
<feature type="domain" description="ABC transporter" evidence="7">
    <location>
        <begin position="386"/>
        <end position="632"/>
    </location>
</feature>
<dbReference type="Proteomes" id="UP000700815">
    <property type="component" value="Unassembled WGS sequence"/>
</dbReference>
<feature type="domain" description="ABC transmembrane type-1" evidence="8">
    <location>
        <begin position="55"/>
        <end position="329"/>
    </location>
</feature>
<evidence type="ECO:0000313" key="10">
    <source>
        <dbReference type="Proteomes" id="UP000700815"/>
    </source>
</evidence>
<dbReference type="InterPro" id="IPR039421">
    <property type="entry name" value="Type_1_exporter"/>
</dbReference>
<dbReference type="PANTHER" id="PTHR43394">
    <property type="entry name" value="ATP-DEPENDENT PERMEASE MDL1, MITOCHONDRIAL"/>
    <property type="match status" value="1"/>
</dbReference>
<proteinExistence type="predicted"/>
<dbReference type="EMBL" id="JAHBBH010000003">
    <property type="protein sequence ID" value="MBW3091702.1"/>
    <property type="molecule type" value="Genomic_DNA"/>
</dbReference>
<feature type="transmembrane region" description="Helical" evidence="6">
    <location>
        <begin position="189"/>
        <end position="209"/>
    </location>
</feature>
<dbReference type="InterPro" id="IPR003439">
    <property type="entry name" value="ABC_transporter-like_ATP-bd"/>
</dbReference>
<evidence type="ECO:0000256" key="2">
    <source>
        <dbReference type="ARBA" id="ARBA00022692"/>
    </source>
</evidence>